<protein>
    <submittedName>
        <fullName evidence="2">D-aminoacyl-tRNA deacylase</fullName>
        <ecNumber evidence="2">3.1.1.96</ecNumber>
    </submittedName>
</protein>
<dbReference type="InterPro" id="IPR001130">
    <property type="entry name" value="TatD-like"/>
</dbReference>
<dbReference type="EMBL" id="UFQB01000007">
    <property type="protein sequence ID" value="SSW65849.1"/>
    <property type="molecule type" value="Genomic_DNA"/>
</dbReference>
<evidence type="ECO:0000313" key="3">
    <source>
        <dbReference type="Proteomes" id="UP000289184"/>
    </source>
</evidence>
<feature type="binding site" evidence="1">
    <location>
        <position position="5"/>
    </location>
    <ligand>
        <name>a divalent metal cation</name>
        <dbReference type="ChEBI" id="CHEBI:60240"/>
        <label>1</label>
    </ligand>
</feature>
<dbReference type="Gene3D" id="3.20.20.140">
    <property type="entry name" value="Metal-dependent hydrolases"/>
    <property type="match status" value="1"/>
</dbReference>
<reference evidence="2 3" key="1">
    <citation type="submission" date="2018-07" db="EMBL/GenBank/DDBJ databases">
        <authorList>
            <person name="Peeters C."/>
        </authorList>
    </citation>
    <scope>NUCLEOTIDE SEQUENCE [LARGE SCALE GENOMIC DNA]</scope>
    <source>
        <strain evidence="2 3">LMG 3411</strain>
    </source>
</reference>
<organism evidence="2 3">
    <name type="scientific">Achromobacter agilis</name>
    <dbReference type="NCBI Taxonomy" id="1353888"/>
    <lineage>
        <taxon>Bacteria</taxon>
        <taxon>Pseudomonadati</taxon>
        <taxon>Pseudomonadota</taxon>
        <taxon>Betaproteobacteria</taxon>
        <taxon>Burkholderiales</taxon>
        <taxon>Alcaligenaceae</taxon>
        <taxon>Achromobacter</taxon>
    </lineage>
</organism>
<dbReference type="AlphaFoldDB" id="A0A446CDE3"/>
<proteinExistence type="predicted"/>
<dbReference type="PANTHER" id="PTHR46124">
    <property type="entry name" value="D-AMINOACYL-TRNA DEACYLASE"/>
    <property type="match status" value="1"/>
</dbReference>
<dbReference type="SUPFAM" id="SSF51556">
    <property type="entry name" value="Metallo-dependent hydrolases"/>
    <property type="match status" value="1"/>
</dbReference>
<keyword evidence="1" id="KW-0479">Metal-binding</keyword>
<keyword evidence="2" id="KW-0378">Hydrolase</keyword>
<feature type="binding site" evidence="1">
    <location>
        <position position="84"/>
    </location>
    <ligand>
        <name>a divalent metal cation</name>
        <dbReference type="ChEBI" id="CHEBI:60240"/>
        <label>1</label>
    </ligand>
</feature>
<dbReference type="InterPro" id="IPR049677">
    <property type="entry name" value="QatD"/>
</dbReference>
<dbReference type="RefSeq" id="WP_208748060.1">
    <property type="nucleotide sequence ID" value="NZ_UFQB01000007.1"/>
</dbReference>
<dbReference type="GO" id="GO:0046872">
    <property type="term" value="F:metal ion binding"/>
    <property type="evidence" value="ECO:0007669"/>
    <property type="project" value="UniProtKB-KW"/>
</dbReference>
<dbReference type="InterPro" id="IPR032466">
    <property type="entry name" value="Metal_Hydrolase"/>
</dbReference>
<sequence>MMDFHCHLDLYPRAMEVYREAARRNKFTWLVTTSPKAFAATSRALEPLPSVLITPGLHPEIAHERAAELDLLLEQIADVKAVGEVGLDGSPRFKAHYEVQRKIFGAVVARCAEVGGRTLSVHSRRAVRDVLADFERHPNFGTAVMHWFSGSRSELKDAAAHGCWFSIGPAMFESANGRALAEAMPHDRVVPESDGPFAKVGGKSVLPWNASQVAEGLAPLWATTPDEAAEILARNGQALLYLMGQR</sequence>
<gene>
    <name evidence="2" type="primary">dtd3</name>
    <name evidence="2" type="ORF">AGI3411_02282</name>
</gene>
<feature type="binding site" evidence="1">
    <location>
        <position position="146"/>
    </location>
    <ligand>
        <name>a divalent metal cation</name>
        <dbReference type="ChEBI" id="CHEBI:60240"/>
        <label>2</label>
    </ligand>
</feature>
<dbReference type="NCBIfam" id="NF041926">
    <property type="entry name" value="QatD"/>
    <property type="match status" value="1"/>
</dbReference>
<evidence type="ECO:0000313" key="2">
    <source>
        <dbReference type="EMBL" id="SSW65849.1"/>
    </source>
</evidence>
<keyword evidence="3" id="KW-1185">Reference proteome</keyword>
<evidence type="ECO:0000256" key="1">
    <source>
        <dbReference type="PIRSR" id="PIRSR005902-1"/>
    </source>
</evidence>
<dbReference type="PIRSF" id="PIRSF005902">
    <property type="entry name" value="DNase_TatD"/>
    <property type="match status" value="1"/>
</dbReference>
<dbReference type="Pfam" id="PF01026">
    <property type="entry name" value="TatD_DNase"/>
    <property type="match status" value="1"/>
</dbReference>
<feature type="binding site" evidence="1">
    <location>
        <position position="194"/>
    </location>
    <ligand>
        <name>a divalent metal cation</name>
        <dbReference type="ChEBI" id="CHEBI:60240"/>
        <label>1</label>
    </ligand>
</feature>
<feature type="binding site" evidence="1">
    <location>
        <position position="122"/>
    </location>
    <ligand>
        <name>a divalent metal cation</name>
        <dbReference type="ChEBI" id="CHEBI:60240"/>
        <label>2</label>
    </ligand>
</feature>
<feature type="binding site" evidence="1">
    <location>
        <position position="7"/>
    </location>
    <ligand>
        <name>a divalent metal cation</name>
        <dbReference type="ChEBI" id="CHEBI:60240"/>
        <label>1</label>
    </ligand>
</feature>
<dbReference type="PANTHER" id="PTHR46124:SF2">
    <property type="entry name" value="D-AMINOACYL-TRNA DEACYLASE"/>
    <property type="match status" value="1"/>
</dbReference>
<dbReference type="Proteomes" id="UP000289184">
    <property type="component" value="Unassembled WGS sequence"/>
</dbReference>
<dbReference type="GO" id="GO:0051499">
    <property type="term" value="F:D-aminoacyl-tRNA deacylase activity"/>
    <property type="evidence" value="ECO:0007669"/>
    <property type="project" value="UniProtKB-EC"/>
</dbReference>
<dbReference type="EC" id="3.1.1.96" evidence="2"/>
<name>A0A446CDE3_9BURK</name>
<accession>A0A446CDE3</accession>